<proteinExistence type="predicted"/>
<keyword evidence="1" id="KW-1133">Transmembrane helix</keyword>
<dbReference type="AlphaFoldDB" id="R0FS36"/>
<evidence type="ECO:0000313" key="3">
    <source>
        <dbReference type="Proteomes" id="UP000029121"/>
    </source>
</evidence>
<reference evidence="3" key="1">
    <citation type="journal article" date="2013" name="Nat. Genet.">
        <title>The Capsella rubella genome and the genomic consequences of rapid mating system evolution.</title>
        <authorList>
            <person name="Slotte T."/>
            <person name="Hazzouri K.M."/>
            <person name="Agren J.A."/>
            <person name="Koenig D."/>
            <person name="Maumus F."/>
            <person name="Guo Y.L."/>
            <person name="Steige K."/>
            <person name="Platts A.E."/>
            <person name="Escobar J.S."/>
            <person name="Newman L.K."/>
            <person name="Wang W."/>
            <person name="Mandakova T."/>
            <person name="Vello E."/>
            <person name="Smith L.M."/>
            <person name="Henz S.R."/>
            <person name="Steffen J."/>
            <person name="Takuno S."/>
            <person name="Brandvain Y."/>
            <person name="Coop G."/>
            <person name="Andolfatto P."/>
            <person name="Hu T.T."/>
            <person name="Blanchette M."/>
            <person name="Clark R.M."/>
            <person name="Quesneville H."/>
            <person name="Nordborg M."/>
            <person name="Gaut B.S."/>
            <person name="Lysak M.A."/>
            <person name="Jenkins J."/>
            <person name="Grimwood J."/>
            <person name="Chapman J."/>
            <person name="Prochnik S."/>
            <person name="Shu S."/>
            <person name="Rokhsar D."/>
            <person name="Schmutz J."/>
            <person name="Weigel D."/>
            <person name="Wright S.I."/>
        </authorList>
    </citation>
    <scope>NUCLEOTIDE SEQUENCE [LARGE SCALE GENOMIC DNA]</scope>
    <source>
        <strain evidence="3">cv. Monte Gargano</strain>
    </source>
</reference>
<evidence type="ECO:0000313" key="2">
    <source>
        <dbReference type="EMBL" id="EOA25587.1"/>
    </source>
</evidence>
<organism evidence="2 3">
    <name type="scientific">Capsella rubella</name>
    <dbReference type="NCBI Taxonomy" id="81985"/>
    <lineage>
        <taxon>Eukaryota</taxon>
        <taxon>Viridiplantae</taxon>
        <taxon>Streptophyta</taxon>
        <taxon>Embryophyta</taxon>
        <taxon>Tracheophyta</taxon>
        <taxon>Spermatophyta</taxon>
        <taxon>Magnoliopsida</taxon>
        <taxon>eudicotyledons</taxon>
        <taxon>Gunneridae</taxon>
        <taxon>Pentapetalae</taxon>
        <taxon>rosids</taxon>
        <taxon>malvids</taxon>
        <taxon>Brassicales</taxon>
        <taxon>Brassicaceae</taxon>
        <taxon>Camelineae</taxon>
        <taxon>Capsella</taxon>
    </lineage>
</organism>
<feature type="transmembrane region" description="Helical" evidence="1">
    <location>
        <begin position="21"/>
        <end position="40"/>
    </location>
</feature>
<dbReference type="EMBL" id="KB870809">
    <property type="protein sequence ID" value="EOA25587.1"/>
    <property type="molecule type" value="Genomic_DNA"/>
</dbReference>
<accession>R0FS36</accession>
<evidence type="ECO:0000256" key="1">
    <source>
        <dbReference type="SAM" id="Phobius"/>
    </source>
</evidence>
<keyword evidence="3" id="KW-1185">Reference proteome</keyword>
<sequence length="155" mass="17987">MEQQVRFSHKLIPSDAEFIKFAIKYNIILIATLVSLGRMGKLEMIDLDNFELSKVTFHETMGMLARMMAFFYWHGSTQCITSAMLEDKSKTNTTGFKRIDIEVPMLSGFLTLAFYLMNLFGFFFGLLCLTISPPSLFLVQEFVKRRRRNLKESQD</sequence>
<evidence type="ECO:0008006" key="4">
    <source>
        <dbReference type="Google" id="ProtNLM"/>
    </source>
</evidence>
<keyword evidence="1" id="KW-0472">Membrane</keyword>
<name>R0FS36_9BRAS</name>
<gene>
    <name evidence="2" type="ORF">CARUB_v10018935mg</name>
</gene>
<protein>
    <recommendedName>
        <fullName evidence="4">Transmembrane protein</fullName>
    </recommendedName>
</protein>
<keyword evidence="1" id="KW-0812">Transmembrane</keyword>
<feature type="transmembrane region" description="Helical" evidence="1">
    <location>
        <begin position="112"/>
        <end position="139"/>
    </location>
</feature>
<dbReference type="Proteomes" id="UP000029121">
    <property type="component" value="Unassembled WGS sequence"/>
</dbReference>